<organism evidence="2 3">
    <name type="scientific">Cyclostephanos tholiformis</name>
    <dbReference type="NCBI Taxonomy" id="382380"/>
    <lineage>
        <taxon>Eukaryota</taxon>
        <taxon>Sar</taxon>
        <taxon>Stramenopiles</taxon>
        <taxon>Ochrophyta</taxon>
        <taxon>Bacillariophyta</taxon>
        <taxon>Coscinodiscophyceae</taxon>
        <taxon>Thalassiosirophycidae</taxon>
        <taxon>Stephanodiscales</taxon>
        <taxon>Stephanodiscaceae</taxon>
        <taxon>Cyclostephanos</taxon>
    </lineage>
</organism>
<name>A0ABD3SF24_9STRA</name>
<dbReference type="Pfam" id="PF00134">
    <property type="entry name" value="Cyclin_N"/>
    <property type="match status" value="1"/>
</dbReference>
<proteinExistence type="predicted"/>
<protein>
    <recommendedName>
        <fullName evidence="1">Cyclin N-terminal domain-containing protein</fullName>
    </recommendedName>
</protein>
<reference evidence="2 3" key="1">
    <citation type="submission" date="2024-10" db="EMBL/GenBank/DDBJ databases">
        <title>Updated reference genomes for cyclostephanoid diatoms.</title>
        <authorList>
            <person name="Roberts W.R."/>
            <person name="Alverson A.J."/>
        </authorList>
    </citation>
    <scope>NUCLEOTIDE SEQUENCE [LARGE SCALE GENOMIC DNA]</scope>
    <source>
        <strain evidence="2 3">AJA228-03</strain>
    </source>
</reference>
<sequence length="379" mass="43961">MTKIQRSNVALTTWLGDDYSKVLLDQIAVMARKEEVFFSCVDYMGELPMSKDDCIDEEWRQKAAEWMFRVVDYYDLDRDIVNIGMAYLDQVFIASSLHHRWNKKQCGLVPIASLKLAIKLLEPRTMNMNDMLKLASTLGSFSSRAVVEMELEILWKLSWNILPPTAFCFAHHMISLFPREVPKSPTRYILQELTKYMTELAVCKCLAGFWLRCLQRYTVVLLTSFCQVCISLSCSKYLRKVLLLVWSPWKGMHLRHIDIVLSGRLCFYVLTAIVSLDDDCNLTDDAKAIFLERIFVSFGLRHDDKEIVILKRELKALLCHNTDLKGKMYSHYPMLHYLMTLNRSDLNFSISRFSLQEFVALIRASNKPEDSPKNAVVSF</sequence>
<dbReference type="AlphaFoldDB" id="A0ABD3SF24"/>
<keyword evidence="3" id="KW-1185">Reference proteome</keyword>
<dbReference type="EMBL" id="JALLPB020000049">
    <property type="protein sequence ID" value="KAL3822970.1"/>
    <property type="molecule type" value="Genomic_DNA"/>
</dbReference>
<evidence type="ECO:0000313" key="2">
    <source>
        <dbReference type="EMBL" id="KAL3822970.1"/>
    </source>
</evidence>
<feature type="domain" description="Cyclin N-terminal" evidence="1">
    <location>
        <begin position="28"/>
        <end position="161"/>
    </location>
</feature>
<comment type="caution">
    <text evidence="2">The sequence shown here is derived from an EMBL/GenBank/DDBJ whole genome shotgun (WGS) entry which is preliminary data.</text>
</comment>
<dbReference type="InterPro" id="IPR039361">
    <property type="entry name" value="Cyclin"/>
</dbReference>
<dbReference type="SUPFAM" id="SSF47954">
    <property type="entry name" value="Cyclin-like"/>
    <property type="match status" value="1"/>
</dbReference>
<dbReference type="Gene3D" id="1.10.472.10">
    <property type="entry name" value="Cyclin-like"/>
    <property type="match status" value="2"/>
</dbReference>
<gene>
    <name evidence="2" type="ORF">ACHAXA_008110</name>
</gene>
<evidence type="ECO:0000313" key="3">
    <source>
        <dbReference type="Proteomes" id="UP001530377"/>
    </source>
</evidence>
<accession>A0ABD3SF24</accession>
<evidence type="ECO:0000259" key="1">
    <source>
        <dbReference type="Pfam" id="PF00134"/>
    </source>
</evidence>
<dbReference type="PANTHER" id="PTHR10177">
    <property type="entry name" value="CYCLINS"/>
    <property type="match status" value="1"/>
</dbReference>
<dbReference type="InterPro" id="IPR036915">
    <property type="entry name" value="Cyclin-like_sf"/>
</dbReference>
<dbReference type="InterPro" id="IPR006671">
    <property type="entry name" value="Cyclin_N"/>
</dbReference>
<dbReference type="Proteomes" id="UP001530377">
    <property type="component" value="Unassembled WGS sequence"/>
</dbReference>